<name>A0A4Q9VY76_9HYPH</name>
<evidence type="ECO:0000256" key="1">
    <source>
        <dbReference type="ARBA" id="ARBA00004635"/>
    </source>
</evidence>
<dbReference type="PIRSF" id="PIRSF002854">
    <property type="entry name" value="MetQ"/>
    <property type="match status" value="1"/>
</dbReference>
<dbReference type="OrthoDB" id="9812878at2"/>
<comment type="similarity">
    <text evidence="6">Belongs to the nlpA lipoprotein family.</text>
</comment>
<dbReference type="InterPro" id="IPR004872">
    <property type="entry name" value="Lipoprotein_NlpA"/>
</dbReference>
<gene>
    <name evidence="8" type="ORF">EYW49_03965</name>
</gene>
<reference evidence="8 9" key="1">
    <citation type="submission" date="2019-02" db="EMBL/GenBank/DDBJ databases">
        <title>Siculibacillus lacustris gen. nov., sp. nov., a new rosette-forming bacterium isolated from a freshwater crater lake (Lake St. Ana, Romania).</title>
        <authorList>
            <person name="Felfoldi T."/>
            <person name="Marton Z."/>
            <person name="Szabo A."/>
            <person name="Mentes A."/>
            <person name="Boka K."/>
            <person name="Marialigeti K."/>
            <person name="Mathe I."/>
            <person name="Koncz M."/>
            <person name="Schumann P."/>
            <person name="Toth E."/>
        </authorList>
    </citation>
    <scope>NUCLEOTIDE SEQUENCE [LARGE SCALE GENOMIC DNA]</scope>
    <source>
        <strain evidence="8 9">SA-279</strain>
    </source>
</reference>
<keyword evidence="5 6" id="KW-0449">Lipoprotein</keyword>
<evidence type="ECO:0000256" key="3">
    <source>
        <dbReference type="ARBA" id="ARBA00023136"/>
    </source>
</evidence>
<dbReference type="NCBIfam" id="TIGR00363">
    <property type="entry name" value="MetQ/NlpA family lipoprotein"/>
    <property type="match status" value="1"/>
</dbReference>
<evidence type="ECO:0000256" key="6">
    <source>
        <dbReference type="PIRNR" id="PIRNR002854"/>
    </source>
</evidence>
<keyword evidence="9" id="KW-1185">Reference proteome</keyword>
<evidence type="ECO:0000313" key="8">
    <source>
        <dbReference type="EMBL" id="TBW40348.1"/>
    </source>
</evidence>
<dbReference type="AlphaFoldDB" id="A0A4Q9VY76"/>
<keyword evidence="3" id="KW-0472">Membrane</keyword>
<evidence type="ECO:0000256" key="5">
    <source>
        <dbReference type="ARBA" id="ARBA00023288"/>
    </source>
</evidence>
<protein>
    <recommendedName>
        <fullName evidence="6">Lipoprotein</fullName>
    </recommendedName>
</protein>
<keyword evidence="2 7" id="KW-0732">Signal</keyword>
<dbReference type="Proteomes" id="UP000292781">
    <property type="component" value="Unassembled WGS sequence"/>
</dbReference>
<dbReference type="PANTHER" id="PTHR30429:SF1">
    <property type="entry name" value="D-METHIONINE-BINDING LIPOPROTEIN METQ-RELATED"/>
    <property type="match status" value="1"/>
</dbReference>
<keyword evidence="4" id="KW-0564">Palmitate</keyword>
<dbReference type="InterPro" id="IPR006311">
    <property type="entry name" value="TAT_signal"/>
</dbReference>
<organism evidence="8 9">
    <name type="scientific">Siculibacillus lacustris</name>
    <dbReference type="NCBI Taxonomy" id="1549641"/>
    <lineage>
        <taxon>Bacteria</taxon>
        <taxon>Pseudomonadati</taxon>
        <taxon>Pseudomonadota</taxon>
        <taxon>Alphaproteobacteria</taxon>
        <taxon>Hyphomicrobiales</taxon>
        <taxon>Ancalomicrobiaceae</taxon>
        <taxon>Siculibacillus</taxon>
    </lineage>
</organism>
<accession>A0A4Q9VY76</accession>
<comment type="caution">
    <text evidence="8">The sequence shown here is derived from an EMBL/GenBank/DDBJ whole genome shotgun (WGS) entry which is preliminary data.</text>
</comment>
<dbReference type="PROSITE" id="PS51318">
    <property type="entry name" value="TAT"/>
    <property type="match status" value="1"/>
</dbReference>
<dbReference type="GO" id="GO:0016020">
    <property type="term" value="C:membrane"/>
    <property type="evidence" value="ECO:0007669"/>
    <property type="project" value="UniProtKB-SubCell"/>
</dbReference>
<dbReference type="RefSeq" id="WP_131306431.1">
    <property type="nucleotide sequence ID" value="NZ_SJFN01000004.1"/>
</dbReference>
<dbReference type="SUPFAM" id="SSF53850">
    <property type="entry name" value="Periplasmic binding protein-like II"/>
    <property type="match status" value="1"/>
</dbReference>
<dbReference type="PANTHER" id="PTHR30429">
    <property type="entry name" value="D-METHIONINE-BINDING LIPOPROTEIN METQ"/>
    <property type="match status" value="1"/>
</dbReference>
<feature type="signal peptide" evidence="7">
    <location>
        <begin position="1"/>
        <end position="34"/>
    </location>
</feature>
<comment type="subcellular location">
    <subcellularLocation>
        <location evidence="1">Membrane</location>
        <topology evidence="1">Lipid-anchor</topology>
    </subcellularLocation>
</comment>
<dbReference type="EMBL" id="SJFN01000004">
    <property type="protein sequence ID" value="TBW40348.1"/>
    <property type="molecule type" value="Genomic_DNA"/>
</dbReference>
<evidence type="ECO:0000256" key="2">
    <source>
        <dbReference type="ARBA" id="ARBA00022729"/>
    </source>
</evidence>
<evidence type="ECO:0000256" key="7">
    <source>
        <dbReference type="SAM" id="SignalP"/>
    </source>
</evidence>
<evidence type="ECO:0000256" key="4">
    <source>
        <dbReference type="ARBA" id="ARBA00023139"/>
    </source>
</evidence>
<feature type="chain" id="PRO_5020574118" description="Lipoprotein" evidence="7">
    <location>
        <begin position="35"/>
        <end position="273"/>
    </location>
</feature>
<dbReference type="Pfam" id="PF03180">
    <property type="entry name" value="Lipoprotein_9"/>
    <property type="match status" value="1"/>
</dbReference>
<sequence>MSRHPTPHLPTRRIALAAALAVSLAGLGTAAAQAPIKLRVGVTPGPHGQILEVVKTVAAKKGLDVQIVEFSDYVVPNQALDTGELELNSFQHLPYLENQVKDRGYKLVNAGFTVNFPLGIYSKKVKSWAEVPDGSKIAIQNDPTNGGRALLLFQEKGIIKLKPGVGYKPTVLDIVENPKKLQFIEIDAAQTPRSLDDVAAASINTNYATQAGLDPVKDPILKEDPKGPYANLIAVRAVDKDKPWVKDFVAAYQSDEVKAFIDKQFKGAVLTAW</sequence>
<dbReference type="Gene3D" id="3.40.190.10">
    <property type="entry name" value="Periplasmic binding protein-like II"/>
    <property type="match status" value="2"/>
</dbReference>
<evidence type="ECO:0000313" key="9">
    <source>
        <dbReference type="Proteomes" id="UP000292781"/>
    </source>
</evidence>
<dbReference type="CDD" id="cd13598">
    <property type="entry name" value="PBP2_lipoprotein_IlpA_like"/>
    <property type="match status" value="1"/>
</dbReference>
<proteinExistence type="inferred from homology"/>